<name>A0A0S2LUK2_9MICC</name>
<dbReference type="EMBL" id="CP013200">
    <property type="protein sequence ID" value="ALO65196.1"/>
    <property type="molecule type" value="Genomic_DNA"/>
</dbReference>
<reference evidence="2" key="1">
    <citation type="submission" date="2015-11" db="EMBL/GenBank/DDBJ databases">
        <authorList>
            <person name="Kumar R."/>
            <person name="Singh D."/>
            <person name="Swarnkar M.K."/>
            <person name="Singh A.K."/>
            <person name="Kumar S."/>
        </authorList>
    </citation>
    <scope>NUCLEOTIDE SEQUENCE [LARGE SCALE GENOMIC DNA]</scope>
    <source>
        <strain evidence="2">ERGS4:06</strain>
    </source>
</reference>
<dbReference type="AlphaFoldDB" id="A0A0S2LUK2"/>
<organism evidence="1 2">
    <name type="scientific">Arthrobacter alpinus</name>
    <dbReference type="NCBI Taxonomy" id="656366"/>
    <lineage>
        <taxon>Bacteria</taxon>
        <taxon>Bacillati</taxon>
        <taxon>Actinomycetota</taxon>
        <taxon>Actinomycetes</taxon>
        <taxon>Micrococcales</taxon>
        <taxon>Micrococcaceae</taxon>
        <taxon>Arthrobacter</taxon>
    </lineage>
</organism>
<dbReference type="OrthoDB" id="60524at2"/>
<gene>
    <name evidence="1" type="ORF">AS189_00200</name>
</gene>
<sequence length="266" mass="27417">MAIFDDTTGTTSILLREALDKGEVHVALSIPGTPHTGLAVPYKGHVLVTGAPGNDKLPTTVSAVGAADTSDGAGALESLPNAACPSLRGHAITSYGVLFGCSDGVLMISDDAGTLTATKIPFPSANPGQRIESFEHRPGSSELTSLAGTAGLWHLDAAAQKIQFIKSPEPLVASTTAGNGTPALAVGTSGTVYAFNTETLAVEAQEQLLPAAKTGQTPSLVVDNNRAYLSHPRTTEILELDYRDQLRVARTFTTAGTPAQLVETGL</sequence>
<dbReference type="RefSeq" id="WP_062285409.1">
    <property type="nucleotide sequence ID" value="NZ_CP013200.1"/>
</dbReference>
<reference evidence="1 2" key="2">
    <citation type="journal article" date="2016" name="J. Biotechnol.">
        <title>Complete genome sequence of Arthrobacter alpinus ERGS4:06, a yellow pigmented bacterium tolerant to cold and radiations isolated from Sikkim Himalaya.</title>
        <authorList>
            <person name="Kumar R."/>
            <person name="Singh D."/>
            <person name="Swarnkar M.K."/>
            <person name="Singh A.K."/>
            <person name="Kumar S."/>
        </authorList>
    </citation>
    <scope>NUCLEOTIDE SEQUENCE [LARGE SCALE GENOMIC DNA]</scope>
    <source>
        <strain evidence="1 2">ERGS4:06</strain>
    </source>
</reference>
<dbReference type="Proteomes" id="UP000059574">
    <property type="component" value="Chromosome"/>
</dbReference>
<accession>A0A0S2LUK2</accession>
<evidence type="ECO:0000313" key="2">
    <source>
        <dbReference type="Proteomes" id="UP000059574"/>
    </source>
</evidence>
<evidence type="ECO:0000313" key="1">
    <source>
        <dbReference type="EMBL" id="ALO65196.1"/>
    </source>
</evidence>
<proteinExistence type="predicted"/>
<protein>
    <submittedName>
        <fullName evidence="1">Uncharacterized protein</fullName>
    </submittedName>
</protein>